<dbReference type="Pfam" id="PF02411">
    <property type="entry name" value="MerT"/>
    <property type="match status" value="1"/>
</dbReference>
<feature type="domain" description="HMA" evidence="16">
    <location>
        <begin position="137"/>
        <end position="203"/>
    </location>
</feature>
<dbReference type="AlphaFoldDB" id="A0A4Q5LIA3"/>
<keyword evidence="18" id="KW-1185">Reference proteome</keyword>
<keyword evidence="8 15" id="KW-0812">Transmembrane</keyword>
<proteinExistence type="inferred from homology"/>
<comment type="similarity">
    <text evidence="2">Belongs to the MerT family.</text>
</comment>
<feature type="transmembrane region" description="Helical" evidence="15">
    <location>
        <begin position="51"/>
        <end position="68"/>
    </location>
</feature>
<sequence>MNQSPSSADKPLVGAGLLAALAASLCCITPLLAIVGGLGGVASSFSWLEPFRPYFIALTVGVLGFAWYQKLKPRLADDCGCAVDAKPSVLQSKGFLGVVTVLAASLLAFPYYGARLYPTAPVPASAVATTGAAPVWQTVNYRIGGMTCDACAKHVEHAVQQLPGVQAVTVSYDQGTAQVRFDAAKSPAAQVAQAINGTGYHILPANAPR</sequence>
<evidence type="ECO:0000313" key="17">
    <source>
        <dbReference type="EMBL" id="RYU84773.1"/>
    </source>
</evidence>
<dbReference type="RefSeq" id="WP_129919109.1">
    <property type="nucleotide sequence ID" value="NZ_SEWE01000001.1"/>
</dbReference>
<evidence type="ECO:0000313" key="18">
    <source>
        <dbReference type="Proteomes" id="UP000294155"/>
    </source>
</evidence>
<dbReference type="InterPro" id="IPR036163">
    <property type="entry name" value="HMA_dom_sf"/>
</dbReference>
<dbReference type="Proteomes" id="UP000294155">
    <property type="component" value="Unassembled WGS sequence"/>
</dbReference>
<dbReference type="Gene3D" id="1.10.287.910">
    <property type="entry name" value="bacterial mercury transporter, merf"/>
    <property type="match status" value="1"/>
</dbReference>
<dbReference type="EMBL" id="SEWE01000001">
    <property type="protein sequence ID" value="RYU84773.1"/>
    <property type="molecule type" value="Genomic_DNA"/>
</dbReference>
<evidence type="ECO:0000256" key="5">
    <source>
        <dbReference type="ARBA" id="ARBA00022466"/>
    </source>
</evidence>
<evidence type="ECO:0000256" key="7">
    <source>
        <dbReference type="ARBA" id="ARBA00022519"/>
    </source>
</evidence>
<dbReference type="GO" id="GO:0015097">
    <property type="term" value="F:mercury ion transmembrane transporter activity"/>
    <property type="evidence" value="ECO:0007669"/>
    <property type="project" value="InterPro"/>
</dbReference>
<evidence type="ECO:0000256" key="9">
    <source>
        <dbReference type="ARBA" id="ARBA00022723"/>
    </source>
</evidence>
<keyword evidence="5" id="KW-0475">Mercuric resistance</keyword>
<dbReference type="Pfam" id="PF00403">
    <property type="entry name" value="HMA"/>
    <property type="match status" value="1"/>
</dbReference>
<comment type="subcellular location">
    <subcellularLocation>
        <location evidence="1">Cell inner membrane</location>
        <topology evidence="1">Multi-pass membrane protein</topology>
    </subcellularLocation>
</comment>
<feature type="transmembrane region" description="Helical" evidence="15">
    <location>
        <begin position="12"/>
        <end position="39"/>
    </location>
</feature>
<dbReference type="OrthoDB" id="1493145at2"/>
<dbReference type="GO" id="GO:0046872">
    <property type="term" value="F:metal ion binding"/>
    <property type="evidence" value="ECO:0007669"/>
    <property type="project" value="UniProtKB-KW"/>
</dbReference>
<dbReference type="InterPro" id="IPR017969">
    <property type="entry name" value="Heavy-metal-associated_CS"/>
</dbReference>
<dbReference type="InterPro" id="IPR003457">
    <property type="entry name" value="Transprt_MerT"/>
</dbReference>
<comment type="function">
    <text evidence="14">Involved in mercury resistance. Probably transfers a mercuric ion from the periplasmic Hg(2+)-binding protein MerP to the cytoplasmic mercuric reductase MerA.</text>
</comment>
<keyword evidence="7" id="KW-0997">Cell inner membrane</keyword>
<dbReference type="NCBIfam" id="NF033556">
    <property type="entry name" value="MerTP_fusion"/>
    <property type="match status" value="1"/>
</dbReference>
<evidence type="ECO:0000256" key="10">
    <source>
        <dbReference type="ARBA" id="ARBA00022914"/>
    </source>
</evidence>
<keyword evidence="9" id="KW-0479">Metal-binding</keyword>
<name>A0A4Q5LIA3_9BACT</name>
<evidence type="ECO:0000259" key="16">
    <source>
        <dbReference type="PROSITE" id="PS50846"/>
    </source>
</evidence>
<keyword evidence="12 15" id="KW-0472">Membrane</keyword>
<dbReference type="PROSITE" id="PS01047">
    <property type="entry name" value="HMA_1"/>
    <property type="match status" value="1"/>
</dbReference>
<comment type="caution">
    <text evidence="17">The sequence shown here is derived from an EMBL/GenBank/DDBJ whole genome shotgun (WGS) entry which is preliminary data.</text>
</comment>
<keyword evidence="6" id="KW-1003">Cell membrane</keyword>
<evidence type="ECO:0000256" key="6">
    <source>
        <dbReference type="ARBA" id="ARBA00022475"/>
    </source>
</evidence>
<dbReference type="InterPro" id="IPR006121">
    <property type="entry name" value="HMA_dom"/>
</dbReference>
<keyword evidence="4" id="KW-0813">Transport</keyword>
<dbReference type="GO" id="GO:0005886">
    <property type="term" value="C:plasma membrane"/>
    <property type="evidence" value="ECO:0007669"/>
    <property type="project" value="UniProtKB-SubCell"/>
</dbReference>
<evidence type="ECO:0000256" key="2">
    <source>
        <dbReference type="ARBA" id="ARBA00008224"/>
    </source>
</evidence>
<evidence type="ECO:0000256" key="11">
    <source>
        <dbReference type="ARBA" id="ARBA00022989"/>
    </source>
</evidence>
<evidence type="ECO:0000256" key="13">
    <source>
        <dbReference type="ARBA" id="ARBA00030934"/>
    </source>
</evidence>
<dbReference type="PROSITE" id="PS50846">
    <property type="entry name" value="HMA_2"/>
    <property type="match status" value="1"/>
</dbReference>
<evidence type="ECO:0000256" key="14">
    <source>
        <dbReference type="ARBA" id="ARBA00045720"/>
    </source>
</evidence>
<evidence type="ECO:0000256" key="8">
    <source>
        <dbReference type="ARBA" id="ARBA00022692"/>
    </source>
</evidence>
<evidence type="ECO:0000256" key="3">
    <source>
        <dbReference type="ARBA" id="ARBA00017053"/>
    </source>
</evidence>
<dbReference type="FunFam" id="3.30.70.100:FF:000001">
    <property type="entry name" value="ATPase copper transporting beta"/>
    <property type="match status" value="1"/>
</dbReference>
<protein>
    <recommendedName>
        <fullName evidence="3">Mercuric transport protein MerT</fullName>
    </recommendedName>
    <alternativeName>
        <fullName evidence="13">Mercury ion transport protein</fullName>
    </alternativeName>
</protein>
<dbReference type="Gene3D" id="3.30.70.100">
    <property type="match status" value="1"/>
</dbReference>
<keyword evidence="11 15" id="KW-1133">Transmembrane helix</keyword>
<accession>A0A4Q5LIA3</accession>
<gene>
    <name evidence="17" type="primary">merTP</name>
    <name evidence="17" type="ORF">EWM57_00155</name>
</gene>
<organism evidence="17 18">
    <name type="scientific">Hymenobacter persicinus</name>
    <dbReference type="NCBI Taxonomy" id="2025506"/>
    <lineage>
        <taxon>Bacteria</taxon>
        <taxon>Pseudomonadati</taxon>
        <taxon>Bacteroidota</taxon>
        <taxon>Cytophagia</taxon>
        <taxon>Cytophagales</taxon>
        <taxon>Hymenobacteraceae</taxon>
        <taxon>Hymenobacter</taxon>
    </lineage>
</organism>
<dbReference type="CDD" id="cd00371">
    <property type="entry name" value="HMA"/>
    <property type="match status" value="1"/>
</dbReference>
<keyword evidence="10" id="KW-0476">Mercury</keyword>
<feature type="transmembrane region" description="Helical" evidence="15">
    <location>
        <begin position="95"/>
        <end position="113"/>
    </location>
</feature>
<evidence type="ECO:0000256" key="12">
    <source>
        <dbReference type="ARBA" id="ARBA00023136"/>
    </source>
</evidence>
<evidence type="ECO:0000256" key="15">
    <source>
        <dbReference type="SAM" id="Phobius"/>
    </source>
</evidence>
<dbReference type="PANTHER" id="PTHR46594:SF4">
    <property type="entry name" value="P-TYPE CATION-TRANSPORTING ATPASE"/>
    <property type="match status" value="1"/>
</dbReference>
<reference evidence="17 18" key="1">
    <citation type="submission" date="2019-02" db="EMBL/GenBank/DDBJ databases">
        <title>Bacterial novel species isolated from soil.</title>
        <authorList>
            <person name="Jung H.-Y."/>
        </authorList>
    </citation>
    <scope>NUCLEOTIDE SEQUENCE [LARGE SCALE GENOMIC DNA]</scope>
    <source>
        <strain evidence="17 18">1-3-3-3</strain>
    </source>
</reference>
<evidence type="ECO:0000256" key="4">
    <source>
        <dbReference type="ARBA" id="ARBA00022448"/>
    </source>
</evidence>
<dbReference type="SUPFAM" id="SSF55008">
    <property type="entry name" value="HMA, heavy metal-associated domain"/>
    <property type="match status" value="1"/>
</dbReference>
<dbReference type="PANTHER" id="PTHR46594">
    <property type="entry name" value="P-TYPE CATION-TRANSPORTING ATPASE"/>
    <property type="match status" value="1"/>
</dbReference>
<evidence type="ECO:0000256" key="1">
    <source>
        <dbReference type="ARBA" id="ARBA00004429"/>
    </source>
</evidence>